<name>A0A0A8VFK6_YERRU</name>
<organism evidence="1">
    <name type="scientific">Yersinia ruckeri</name>
    <dbReference type="NCBI Taxonomy" id="29486"/>
    <lineage>
        <taxon>Bacteria</taxon>
        <taxon>Pseudomonadati</taxon>
        <taxon>Pseudomonadota</taxon>
        <taxon>Gammaproteobacteria</taxon>
        <taxon>Enterobacterales</taxon>
        <taxon>Yersiniaceae</taxon>
        <taxon>Yersinia</taxon>
    </lineage>
</organism>
<accession>A0A0A8VFK6</accession>
<evidence type="ECO:0000313" key="1">
    <source>
        <dbReference type="EMBL" id="CEK28360.1"/>
    </source>
</evidence>
<protein>
    <submittedName>
        <fullName evidence="1">Uncharacterized protein</fullName>
    </submittedName>
</protein>
<dbReference type="EMBL" id="LN681231">
    <property type="protein sequence ID" value="CEK28360.1"/>
    <property type="molecule type" value="Genomic_DNA"/>
</dbReference>
<gene>
    <name evidence="1" type="ORF">CSF007_13140</name>
</gene>
<proteinExistence type="predicted"/>
<dbReference type="AlphaFoldDB" id="A0A0A8VFK6"/>
<reference evidence="1" key="1">
    <citation type="journal article" date="2015" name="Genome Announc.">
        <title>Complete Genome Sequence of Yersinia ruckeri Strain CSF007-82, Etiologic Agent of Red Mouth Disease in Salmonid Fish.</title>
        <authorList>
            <person name="Nelson M.C."/>
            <person name="LaPatra S.E."/>
            <person name="Welch T.J."/>
            <person name="Graf J."/>
        </authorList>
    </citation>
    <scope>NUCLEOTIDE SEQUENCE</scope>
    <source>
        <strain evidence="1">CSF007-82</strain>
    </source>
</reference>
<sequence>MEAIGNSRLDSPGILPHYVVHSEPKVLHNFLFVSVNLPIL</sequence>